<proteinExistence type="predicted"/>
<accession>A0AAV2ATR6</accession>
<gene>
    <name evidence="2" type="ORF">LARSCL_LOCUS14718</name>
</gene>
<evidence type="ECO:0000313" key="2">
    <source>
        <dbReference type="EMBL" id="CAL1287247.1"/>
    </source>
</evidence>
<organism evidence="2 3">
    <name type="scientific">Larinioides sclopetarius</name>
    <dbReference type="NCBI Taxonomy" id="280406"/>
    <lineage>
        <taxon>Eukaryota</taxon>
        <taxon>Metazoa</taxon>
        <taxon>Ecdysozoa</taxon>
        <taxon>Arthropoda</taxon>
        <taxon>Chelicerata</taxon>
        <taxon>Arachnida</taxon>
        <taxon>Araneae</taxon>
        <taxon>Araneomorphae</taxon>
        <taxon>Entelegynae</taxon>
        <taxon>Araneoidea</taxon>
        <taxon>Araneidae</taxon>
        <taxon>Larinioides</taxon>
    </lineage>
</organism>
<name>A0AAV2ATR6_9ARAC</name>
<protein>
    <recommendedName>
        <fullName evidence="4">Cuticle protein</fullName>
    </recommendedName>
</protein>
<feature type="signal peptide" evidence="1">
    <location>
        <begin position="1"/>
        <end position="17"/>
    </location>
</feature>
<keyword evidence="3" id="KW-1185">Reference proteome</keyword>
<evidence type="ECO:0008006" key="4">
    <source>
        <dbReference type="Google" id="ProtNLM"/>
    </source>
</evidence>
<evidence type="ECO:0000313" key="3">
    <source>
        <dbReference type="Proteomes" id="UP001497382"/>
    </source>
</evidence>
<keyword evidence="1" id="KW-0732">Signal</keyword>
<feature type="chain" id="PRO_5043606695" description="Cuticle protein" evidence="1">
    <location>
        <begin position="18"/>
        <end position="170"/>
    </location>
</feature>
<dbReference type="EMBL" id="CAXIEN010000215">
    <property type="protein sequence ID" value="CAL1287247.1"/>
    <property type="molecule type" value="Genomic_DNA"/>
</dbReference>
<sequence length="170" mass="16993">MIAKVFLFCAALAAAQATYLAPGAPLGYAIKAPAAPLLHAPLLSKTVVAPVAPVYSKTVVAAPAAVTVQREVITNHAAAPIAVAAPIAYAKAPVYTTTITRTAPVAPVLGHTGLFGAAPLAYGLGYGHYGHGIAGHGLAYTTGIAGHGHGLAYNSGLVGLGRVGYSKYLL</sequence>
<dbReference type="Proteomes" id="UP001497382">
    <property type="component" value="Unassembled WGS sequence"/>
</dbReference>
<comment type="caution">
    <text evidence="2">The sequence shown here is derived from an EMBL/GenBank/DDBJ whole genome shotgun (WGS) entry which is preliminary data.</text>
</comment>
<evidence type="ECO:0000256" key="1">
    <source>
        <dbReference type="SAM" id="SignalP"/>
    </source>
</evidence>
<reference evidence="2 3" key="1">
    <citation type="submission" date="2024-04" db="EMBL/GenBank/DDBJ databases">
        <authorList>
            <person name="Rising A."/>
            <person name="Reimegard J."/>
            <person name="Sonavane S."/>
            <person name="Akerstrom W."/>
            <person name="Nylinder S."/>
            <person name="Hedman E."/>
            <person name="Kallberg Y."/>
        </authorList>
    </citation>
    <scope>NUCLEOTIDE SEQUENCE [LARGE SCALE GENOMIC DNA]</scope>
</reference>
<dbReference type="AlphaFoldDB" id="A0AAV2ATR6"/>